<dbReference type="Proteomes" id="UP001604336">
    <property type="component" value="Unassembled WGS sequence"/>
</dbReference>
<organism evidence="2 3">
    <name type="scientific">Abeliophyllum distichum</name>
    <dbReference type="NCBI Taxonomy" id="126358"/>
    <lineage>
        <taxon>Eukaryota</taxon>
        <taxon>Viridiplantae</taxon>
        <taxon>Streptophyta</taxon>
        <taxon>Embryophyta</taxon>
        <taxon>Tracheophyta</taxon>
        <taxon>Spermatophyta</taxon>
        <taxon>Magnoliopsida</taxon>
        <taxon>eudicotyledons</taxon>
        <taxon>Gunneridae</taxon>
        <taxon>Pentapetalae</taxon>
        <taxon>asterids</taxon>
        <taxon>lamiids</taxon>
        <taxon>Lamiales</taxon>
        <taxon>Oleaceae</taxon>
        <taxon>Forsythieae</taxon>
        <taxon>Abeliophyllum</taxon>
    </lineage>
</organism>
<sequence>MGSVHATLMEKSTASKGNDTKKRLRKVRELNLENILVQYEKDNGRIFLNKHQSADKEQPTADYNHVAKSPKAGKKEKGIRRILNAEINFPSFGQPKSTHLILAIQSIINQWTRL</sequence>
<accession>A0ABD1QGN9</accession>
<reference evidence="3" key="1">
    <citation type="submission" date="2024-07" db="EMBL/GenBank/DDBJ databases">
        <title>Two chromosome-level genome assemblies of Korean endemic species Abeliophyllum distichum and Forsythia ovata (Oleaceae).</title>
        <authorList>
            <person name="Jang H."/>
        </authorList>
    </citation>
    <scope>NUCLEOTIDE SEQUENCE [LARGE SCALE GENOMIC DNA]</scope>
</reference>
<dbReference type="AlphaFoldDB" id="A0ABD1QGN9"/>
<gene>
    <name evidence="2" type="ORF">Adt_36135</name>
</gene>
<dbReference type="EMBL" id="JBFOLK010000011">
    <property type="protein sequence ID" value="KAL2475399.1"/>
    <property type="molecule type" value="Genomic_DNA"/>
</dbReference>
<evidence type="ECO:0000313" key="3">
    <source>
        <dbReference type="Proteomes" id="UP001604336"/>
    </source>
</evidence>
<protein>
    <submittedName>
        <fullName evidence="2">Uncharacterized protein</fullName>
    </submittedName>
</protein>
<feature type="region of interest" description="Disordered" evidence="1">
    <location>
        <begin position="1"/>
        <end position="22"/>
    </location>
</feature>
<comment type="caution">
    <text evidence="2">The sequence shown here is derived from an EMBL/GenBank/DDBJ whole genome shotgun (WGS) entry which is preliminary data.</text>
</comment>
<evidence type="ECO:0000313" key="2">
    <source>
        <dbReference type="EMBL" id="KAL2475399.1"/>
    </source>
</evidence>
<keyword evidence="3" id="KW-1185">Reference proteome</keyword>
<evidence type="ECO:0000256" key="1">
    <source>
        <dbReference type="SAM" id="MobiDB-lite"/>
    </source>
</evidence>
<proteinExistence type="predicted"/>
<name>A0ABD1QGN9_9LAMI</name>